<feature type="transmembrane region" description="Helical" evidence="1">
    <location>
        <begin position="62"/>
        <end position="80"/>
    </location>
</feature>
<dbReference type="InterPro" id="IPR009325">
    <property type="entry name" value="DUF983"/>
</dbReference>
<proteinExistence type="predicted"/>
<gene>
    <name evidence="2" type="ORF">SAMN04487995_4662</name>
</gene>
<organism evidence="2 3">
    <name type="scientific">Dyadobacter koreensis</name>
    <dbReference type="NCBI Taxonomy" id="408657"/>
    <lineage>
        <taxon>Bacteria</taxon>
        <taxon>Pseudomonadati</taxon>
        <taxon>Bacteroidota</taxon>
        <taxon>Cytophagia</taxon>
        <taxon>Cytophagales</taxon>
        <taxon>Spirosomataceae</taxon>
        <taxon>Dyadobacter</taxon>
    </lineage>
</organism>
<dbReference type="STRING" id="408657.SAMN04487995_4662"/>
<dbReference type="RefSeq" id="WP_090338689.1">
    <property type="nucleotide sequence ID" value="NZ_FNXY01000007.1"/>
</dbReference>
<dbReference type="EMBL" id="FNXY01000007">
    <property type="protein sequence ID" value="SEJ42777.1"/>
    <property type="molecule type" value="Genomic_DNA"/>
</dbReference>
<keyword evidence="1" id="KW-0812">Transmembrane</keyword>
<dbReference type="AlphaFoldDB" id="A0A1H6YUW0"/>
<keyword evidence="3" id="KW-1185">Reference proteome</keyword>
<evidence type="ECO:0000256" key="1">
    <source>
        <dbReference type="SAM" id="Phobius"/>
    </source>
</evidence>
<name>A0A1H6YUW0_9BACT</name>
<evidence type="ECO:0008006" key="4">
    <source>
        <dbReference type="Google" id="ProtNLM"/>
    </source>
</evidence>
<sequence length="132" mass="15747">MKHTRIYSVLFNKCPRCAEGDFFITKSAYNLKFDKMNKKCPHCGENLVPEPGFYQGALYMSYAFYVVFMLIYFFIFVNFFGEYLDYFLYSIIPVLILLTPYFYRLARRSWLAIFIAPQDMDVTHKHEVAPKH</sequence>
<reference evidence="2 3" key="1">
    <citation type="submission" date="2016-10" db="EMBL/GenBank/DDBJ databases">
        <authorList>
            <person name="de Groot N.N."/>
        </authorList>
    </citation>
    <scope>NUCLEOTIDE SEQUENCE [LARGE SCALE GENOMIC DNA]</scope>
    <source>
        <strain evidence="2 3">DSM 19938</strain>
    </source>
</reference>
<protein>
    <recommendedName>
        <fullName evidence="4">DUF983 domain-containing protein</fullName>
    </recommendedName>
</protein>
<accession>A0A1H6YUW0</accession>
<dbReference type="Pfam" id="PF06170">
    <property type="entry name" value="DUF983"/>
    <property type="match status" value="1"/>
</dbReference>
<dbReference type="Proteomes" id="UP000199532">
    <property type="component" value="Unassembled WGS sequence"/>
</dbReference>
<dbReference type="OrthoDB" id="9790326at2"/>
<evidence type="ECO:0000313" key="2">
    <source>
        <dbReference type="EMBL" id="SEJ42777.1"/>
    </source>
</evidence>
<keyword evidence="1" id="KW-0472">Membrane</keyword>
<evidence type="ECO:0000313" key="3">
    <source>
        <dbReference type="Proteomes" id="UP000199532"/>
    </source>
</evidence>
<feature type="transmembrane region" description="Helical" evidence="1">
    <location>
        <begin position="86"/>
        <end position="103"/>
    </location>
</feature>
<keyword evidence="1" id="KW-1133">Transmembrane helix</keyword>